<dbReference type="InterPro" id="IPR006015">
    <property type="entry name" value="Universal_stress_UspA"/>
</dbReference>
<dbReference type="Pfam" id="PF00582">
    <property type="entry name" value="Usp"/>
    <property type="match status" value="1"/>
</dbReference>
<accession>A0A1L9QUD5</accession>
<evidence type="ECO:0000256" key="1">
    <source>
        <dbReference type="ARBA" id="ARBA00008791"/>
    </source>
</evidence>
<reference evidence="3" key="1">
    <citation type="submission" date="2016-10" db="EMBL/GenBank/DDBJ databases">
        <title>CRISPR-Cas defence system in Roseofilum reptotaenium: evidence of a bacteriophage-cyanobacterium arms race in the coral black band disease.</title>
        <authorList>
            <person name="Buerger P."/>
            <person name="Wood-Charlson E.M."/>
            <person name="Weynberg K.D."/>
            <person name="Willis B."/>
            <person name="Van Oppen M.J."/>
        </authorList>
    </citation>
    <scope>NUCLEOTIDE SEQUENCE [LARGE SCALE GENOMIC DNA]</scope>
    <source>
        <strain evidence="3">AO1-A</strain>
    </source>
</reference>
<proteinExistence type="inferred from homology"/>
<keyword evidence="4" id="KW-1185">Reference proteome</keyword>
<dbReference type="PANTHER" id="PTHR46268">
    <property type="entry name" value="STRESS RESPONSE PROTEIN NHAX"/>
    <property type="match status" value="1"/>
</dbReference>
<gene>
    <name evidence="3" type="ORF">BI308_06565</name>
</gene>
<dbReference type="InterPro" id="IPR006016">
    <property type="entry name" value="UspA"/>
</dbReference>
<dbReference type="EMBL" id="MLAW01000008">
    <property type="protein sequence ID" value="OJJ26274.1"/>
    <property type="molecule type" value="Genomic_DNA"/>
</dbReference>
<organism evidence="3 4">
    <name type="scientific">Roseofilum reptotaenium AO1-A</name>
    <dbReference type="NCBI Taxonomy" id="1925591"/>
    <lineage>
        <taxon>Bacteria</taxon>
        <taxon>Bacillati</taxon>
        <taxon>Cyanobacteriota</taxon>
        <taxon>Cyanophyceae</taxon>
        <taxon>Desertifilales</taxon>
        <taxon>Desertifilaceae</taxon>
        <taxon>Roseofilum</taxon>
    </lineage>
</organism>
<dbReference type="AlphaFoldDB" id="A0A1L9QUD5"/>
<evidence type="ECO:0000313" key="4">
    <source>
        <dbReference type="Proteomes" id="UP000183940"/>
    </source>
</evidence>
<dbReference type="InterPro" id="IPR014729">
    <property type="entry name" value="Rossmann-like_a/b/a_fold"/>
</dbReference>
<dbReference type="CDD" id="cd00293">
    <property type="entry name" value="USP-like"/>
    <property type="match status" value="1"/>
</dbReference>
<feature type="domain" description="UspA" evidence="2">
    <location>
        <begin position="1"/>
        <end position="157"/>
    </location>
</feature>
<dbReference type="PANTHER" id="PTHR46268:SF8">
    <property type="entry name" value="UNIVERSAL STRESS PROTEIN SLL1388"/>
    <property type="match status" value="1"/>
</dbReference>
<comment type="similarity">
    <text evidence="1">Belongs to the universal stress protein A family.</text>
</comment>
<dbReference type="Proteomes" id="UP000183940">
    <property type="component" value="Unassembled WGS sequence"/>
</dbReference>
<dbReference type="STRING" id="1925591.BI308_06565"/>
<protein>
    <recommendedName>
        <fullName evidence="2">UspA domain-containing protein</fullName>
    </recommendedName>
</protein>
<evidence type="ECO:0000313" key="3">
    <source>
        <dbReference type="EMBL" id="OJJ26274.1"/>
    </source>
</evidence>
<name>A0A1L9QUD5_9CYAN</name>
<dbReference type="PRINTS" id="PR01438">
    <property type="entry name" value="UNVRSLSTRESS"/>
</dbReference>
<comment type="caution">
    <text evidence="3">The sequence shown here is derived from an EMBL/GenBank/DDBJ whole genome shotgun (WGS) entry which is preliminary data.</text>
</comment>
<dbReference type="Gene3D" id="3.40.50.620">
    <property type="entry name" value="HUPs"/>
    <property type="match status" value="1"/>
</dbReference>
<evidence type="ECO:0000259" key="2">
    <source>
        <dbReference type="Pfam" id="PF00582"/>
    </source>
</evidence>
<sequence>MVSRILVALDRSPTSHTIFEHTLVLTQAYSARLMLLHVLSSQSSDSPSDPRIMSLGIEGQLSMDWVKSYHDQWAKFEQESLELLKTFEDRAIQAGLETELTQTYGNPGRVICDLAQSWNADLVVMGRRGRSNLTEWFLGSVSNYVIHHVPCSVYLVHP</sequence>
<dbReference type="SUPFAM" id="SSF52402">
    <property type="entry name" value="Adenine nucleotide alpha hydrolases-like"/>
    <property type="match status" value="1"/>
</dbReference>